<dbReference type="InterPro" id="IPR019821">
    <property type="entry name" value="Kinesin_motor_CS"/>
</dbReference>
<protein>
    <recommendedName>
        <fullName evidence="12">Kinesin motor domain-containing protein</fullName>
    </recommendedName>
</protein>
<feature type="compositionally biased region" description="Basic residues" evidence="11">
    <location>
        <begin position="8"/>
        <end position="18"/>
    </location>
</feature>
<name>A0AAV2JLZ5_KNICA</name>
<evidence type="ECO:0000256" key="10">
    <source>
        <dbReference type="PROSITE-ProRule" id="PRU00283"/>
    </source>
</evidence>
<feature type="compositionally biased region" description="Basic and acidic residues" evidence="11">
    <location>
        <begin position="800"/>
        <end position="823"/>
    </location>
</feature>
<evidence type="ECO:0000256" key="9">
    <source>
        <dbReference type="ARBA" id="ARBA00023212"/>
    </source>
</evidence>
<feature type="region of interest" description="Disordered" evidence="11">
    <location>
        <begin position="1503"/>
        <end position="1524"/>
    </location>
</feature>
<keyword evidence="2" id="KW-0963">Cytoplasm</keyword>
<dbReference type="PANTHER" id="PTHR47970">
    <property type="entry name" value="KINESIN-LIKE PROTEIN KIF11"/>
    <property type="match status" value="1"/>
</dbReference>
<evidence type="ECO:0000256" key="1">
    <source>
        <dbReference type="ARBA" id="ARBA00004186"/>
    </source>
</evidence>
<sequence length="1780" mass="202684">MRENCINKSRKWTKHSHRPAQIQDKSEMELDSDDRTEQREAGVSQSDVSSDLGSSTELQTGDVEEREHLRVYLRIRPFTSGESSSGDAQSCVSVESADTVLLKAPLSAQSGRQSTTSTELHTGQRFQFSQVYGPDTSQKQLYDGTVKDLVRDVLTGANSLVFTYGVTNAGKTFTFLGPEADAGLLPRSLSSIFNSIEGHICSDVSIKPHRCREVTRLSKQQQLEQILLKRSLFKQCAQDRNTTLLNSTLKTQHEGDSAVSSEDRVSLGLSQHTRFSVWVSFCEIYKENIHDLLEPPPNSSQRRTVLRLSQDVKGHSFVKDLRWVHVDSAEEAYRVLHLGKRNQSCSSTKLNQLSSRSHSIFSVRILRLEDVGTQRVSAVSELCLCDLAGSERCAKTQNQGERLKEAGNINSSLHILGKCITALRHNQQAKLLQHVPFRESKLTHYLQSFLCGRGRACMIVNINQSASVHDETLNVLRFSAVAQKVVVLNSKSQLLLPERWSSDVSLLLDSCEEQPKKRRRSELSVWDCSLEDVQEDAADELEDTTQCSSLEESSEHHDKILISKKIYQSQVALLEQLQLQLKQELADSLGMESRIREEISREVSHILSSMQQDYDDRLARERDILEERAEKRLEIFKNLSQKLSGEGHDRDSPAMDPFTAELAEMENYPEAYLSGAMGERSHAFDRLEEHVSKYSGDSSGQSSERASLMKQLQEKSFQVSALEKQVSQLQRSLEQSALEPPPTAQLQQAQAAADQEKTAKEEALSALKCQTSERLEALASLEAERKERQQAQRALSDLQNSHRDTACALQDEKRSREEERRAKEKLLTTLEEERSKHKSQHHAEEQLAALAEKNKAKARECEELRAQVHELKSQLQAAGSKVSSETQRNEQVSAQLQAAQKQLDQLSSEVKDKAQRIHVLTQEADRAKQELQTSVSSASQLKDELSQLRANLASEKEHNKRKSNQITHTEQELVSTREQLALEKLMSEQKLAELNEKLRRHSASKEETEHLRRKLAEREKSLDDVKTKLELLEKDNKQLRAKLEEEARRAEKSLEQDASGKLQMDALQKQLVEQQAASDQLLCDAKLQLYEQQGVAEKLRADLELANGKCAALQEYNAQTDGQASRMREMERTLEDRDRAHKEKLTEERRRAQKEMEAKEKELVELRDQRERAESEAVQETRRKEAERRRELLAKAEEAIAHKDAELDKKNAEISRLKLSSQQDVDKVKSLSTELQRREEHSNELQEKMADYKKQLQQVQKEISSMREEERSLKQRLNDLDKSKKQLQSDLATKERTIASLKMEQSSNKSEQLHQNTCKELEAKAQVMEQMRLALSEQEETQEQMERVMEQKDKHMQELTTELEKVKAMLLRREAPSSSPAQESSSTDLRAARREASQAQLQLQSFTEKHRSERKTWMEEKLSLIAQAKEAEERRNQDMRRFAEDRDKFHRQQTAVESLSSQLTQKEQTMEQWRKERDTLVSALEVQLQKLLSSQAQKEKLIQELQQKIPQPPAETDDGGVAELQAILSEREAEIVKLKEELQSTQDARKIKSSESPKSEAPVRKSRSKREPRTSVISQSSAGCPSVLDSSEISTENGRTSRFPKPELEISFSPLQPNRMALRRQGEESGVTVKITRSARKRKSNEMDKEVEAENRRNTRNRTPAKQPPLKEEKASPYGRHDSQSSVRGKKEGTLHKIGDFLQSSPTLLGSKAKKMMGLVSGRDLDPSGSSPSSLRAKNKRKPYRPEISAPMDMPPHPILSRDPEEGDPQMKRCLRSRVK</sequence>
<feature type="domain" description="Kinesin motor" evidence="12">
    <location>
        <begin position="68"/>
        <end position="485"/>
    </location>
</feature>
<evidence type="ECO:0000256" key="5">
    <source>
        <dbReference type="ARBA" id="ARBA00022741"/>
    </source>
</evidence>
<feature type="compositionally biased region" description="Basic and acidic residues" evidence="11">
    <location>
        <begin position="828"/>
        <end position="845"/>
    </location>
</feature>
<accession>A0AAV2JLZ5</accession>
<feature type="region of interest" description="Disordered" evidence="11">
    <location>
        <begin position="828"/>
        <end position="847"/>
    </location>
</feature>
<feature type="compositionally biased region" description="Basic and acidic residues" evidence="11">
    <location>
        <begin position="1344"/>
        <end position="1356"/>
    </location>
</feature>
<keyword evidence="8 10" id="KW-0505">Motor protein</keyword>
<dbReference type="SMART" id="SM00129">
    <property type="entry name" value="KISc"/>
    <property type="match status" value="1"/>
</dbReference>
<dbReference type="GO" id="GO:0008574">
    <property type="term" value="F:plus-end-directed microtubule motor activity"/>
    <property type="evidence" value="ECO:0007669"/>
    <property type="project" value="TreeGrafter"/>
</dbReference>
<keyword evidence="14" id="KW-1185">Reference proteome</keyword>
<feature type="compositionally biased region" description="Low complexity" evidence="11">
    <location>
        <begin position="744"/>
        <end position="753"/>
    </location>
</feature>
<feature type="compositionally biased region" description="Polar residues" evidence="11">
    <location>
        <begin position="1575"/>
        <end position="1600"/>
    </location>
</feature>
<evidence type="ECO:0000256" key="4">
    <source>
        <dbReference type="ARBA" id="ARBA00022701"/>
    </source>
</evidence>
<dbReference type="EMBL" id="OZ035835">
    <property type="protein sequence ID" value="CAL1577208.1"/>
    <property type="molecule type" value="Genomic_DNA"/>
</dbReference>
<feature type="region of interest" description="Disordered" evidence="11">
    <location>
        <begin position="732"/>
        <end position="759"/>
    </location>
</feature>
<dbReference type="GO" id="GO:0007018">
    <property type="term" value="P:microtubule-based movement"/>
    <property type="evidence" value="ECO:0007669"/>
    <property type="project" value="InterPro"/>
</dbReference>
<feature type="compositionally biased region" description="Low complexity" evidence="11">
    <location>
        <begin position="1376"/>
        <end position="1386"/>
    </location>
</feature>
<feature type="region of interest" description="Disordered" evidence="11">
    <location>
        <begin position="1447"/>
        <end position="1467"/>
    </location>
</feature>
<feature type="compositionally biased region" description="Basic and acidic residues" evidence="11">
    <location>
        <begin position="1264"/>
        <end position="1284"/>
    </location>
</feature>
<keyword evidence="7" id="KW-0175">Coiled coil</keyword>
<dbReference type="PROSITE" id="PS00411">
    <property type="entry name" value="KINESIN_MOTOR_1"/>
    <property type="match status" value="1"/>
</dbReference>
<feature type="compositionally biased region" description="Polar residues" evidence="11">
    <location>
        <begin position="964"/>
        <end position="973"/>
    </location>
</feature>
<dbReference type="GO" id="GO:0090307">
    <property type="term" value="P:mitotic spindle assembly"/>
    <property type="evidence" value="ECO:0007669"/>
    <property type="project" value="TreeGrafter"/>
</dbReference>
<feature type="compositionally biased region" description="Polar residues" evidence="11">
    <location>
        <begin position="1452"/>
        <end position="1467"/>
    </location>
</feature>
<feature type="region of interest" description="Disordered" evidence="11">
    <location>
        <begin position="954"/>
        <end position="973"/>
    </location>
</feature>
<feature type="compositionally biased region" description="Basic and acidic residues" evidence="11">
    <location>
        <begin position="1644"/>
        <end position="1657"/>
    </location>
</feature>
<feature type="compositionally biased region" description="Low complexity" evidence="11">
    <location>
        <begin position="1727"/>
        <end position="1736"/>
    </location>
</feature>
<feature type="compositionally biased region" description="Basic and acidic residues" evidence="11">
    <location>
        <begin position="1539"/>
        <end position="1573"/>
    </location>
</feature>
<feature type="region of interest" description="Disordered" evidence="11">
    <location>
        <begin position="1134"/>
        <end position="1158"/>
    </location>
</feature>
<dbReference type="GO" id="GO:0005876">
    <property type="term" value="C:spindle microtubule"/>
    <property type="evidence" value="ECO:0007669"/>
    <property type="project" value="TreeGrafter"/>
</dbReference>
<comment type="similarity">
    <text evidence="10">Belongs to the TRAFAC class myosin-kinesin ATPase superfamily. Kinesin family.</text>
</comment>
<feature type="region of interest" description="Disordered" evidence="11">
    <location>
        <begin position="1372"/>
        <end position="1415"/>
    </location>
</feature>
<feature type="region of interest" description="Disordered" evidence="11">
    <location>
        <begin position="1"/>
        <end position="63"/>
    </location>
</feature>
<dbReference type="PANTHER" id="PTHR47970:SF29">
    <property type="entry name" value="KINESIN FAMILY MEMBER 20B"/>
    <property type="match status" value="1"/>
</dbReference>
<dbReference type="InterPro" id="IPR047149">
    <property type="entry name" value="KIF11-like"/>
</dbReference>
<feature type="compositionally biased region" description="Basic and acidic residues" evidence="11">
    <location>
        <begin position="1669"/>
        <end position="1699"/>
    </location>
</feature>
<organism evidence="13 14">
    <name type="scientific">Knipowitschia caucasica</name>
    <name type="common">Caucasian dwarf goby</name>
    <name type="synonym">Pomatoschistus caucasicus</name>
    <dbReference type="NCBI Taxonomy" id="637954"/>
    <lineage>
        <taxon>Eukaryota</taxon>
        <taxon>Metazoa</taxon>
        <taxon>Chordata</taxon>
        <taxon>Craniata</taxon>
        <taxon>Vertebrata</taxon>
        <taxon>Euteleostomi</taxon>
        <taxon>Actinopterygii</taxon>
        <taxon>Neopterygii</taxon>
        <taxon>Teleostei</taxon>
        <taxon>Neoteleostei</taxon>
        <taxon>Acanthomorphata</taxon>
        <taxon>Gobiaria</taxon>
        <taxon>Gobiiformes</taxon>
        <taxon>Gobioidei</taxon>
        <taxon>Gobiidae</taxon>
        <taxon>Gobiinae</taxon>
        <taxon>Knipowitschia</taxon>
    </lineage>
</organism>
<feature type="binding site" evidence="10">
    <location>
        <begin position="165"/>
        <end position="172"/>
    </location>
    <ligand>
        <name>ATP</name>
        <dbReference type="ChEBI" id="CHEBI:30616"/>
    </ligand>
</feature>
<keyword evidence="9" id="KW-0206">Cytoskeleton</keyword>
<dbReference type="Pfam" id="PF00225">
    <property type="entry name" value="Kinesin"/>
    <property type="match status" value="1"/>
</dbReference>
<evidence type="ECO:0000259" key="12">
    <source>
        <dbReference type="PROSITE" id="PS50067"/>
    </source>
</evidence>
<feature type="region of interest" description="Disordered" evidence="11">
    <location>
        <begin position="786"/>
        <end position="823"/>
    </location>
</feature>
<feature type="region of interest" description="Disordered" evidence="11">
    <location>
        <begin position="1167"/>
        <end position="1186"/>
    </location>
</feature>
<dbReference type="CDD" id="cd21786">
    <property type="entry name" value="RBD_KIF20B"/>
    <property type="match status" value="1"/>
</dbReference>
<dbReference type="GO" id="GO:0008017">
    <property type="term" value="F:microtubule binding"/>
    <property type="evidence" value="ECO:0007669"/>
    <property type="project" value="InterPro"/>
</dbReference>
<proteinExistence type="inferred from homology"/>
<evidence type="ECO:0000256" key="7">
    <source>
        <dbReference type="ARBA" id="ARBA00023054"/>
    </source>
</evidence>
<dbReference type="Proteomes" id="UP001497482">
    <property type="component" value="Chromosome 13"/>
</dbReference>
<dbReference type="PROSITE" id="PS50067">
    <property type="entry name" value="KINESIN_MOTOR_2"/>
    <property type="match status" value="1"/>
</dbReference>
<feature type="compositionally biased region" description="Basic and acidic residues" evidence="11">
    <location>
        <begin position="24"/>
        <end position="40"/>
    </location>
</feature>
<feature type="compositionally biased region" description="Polar residues" evidence="11">
    <location>
        <begin position="1397"/>
        <end position="1406"/>
    </location>
</feature>
<feature type="region of interest" description="Disordered" evidence="11">
    <location>
        <begin position="1220"/>
        <end position="1245"/>
    </location>
</feature>
<dbReference type="GO" id="GO:0051231">
    <property type="term" value="P:spindle elongation"/>
    <property type="evidence" value="ECO:0007669"/>
    <property type="project" value="TreeGrafter"/>
</dbReference>
<keyword evidence="4" id="KW-0493">Microtubule</keyword>
<evidence type="ECO:0000256" key="2">
    <source>
        <dbReference type="ARBA" id="ARBA00022490"/>
    </source>
</evidence>
<comment type="subcellular location">
    <subcellularLocation>
        <location evidence="1">Cytoplasm</location>
        <location evidence="1">Cytoskeleton</location>
        <location evidence="1">Spindle</location>
    </subcellularLocation>
</comment>
<evidence type="ECO:0000313" key="13">
    <source>
        <dbReference type="EMBL" id="CAL1577208.1"/>
    </source>
</evidence>
<keyword evidence="5 10" id="KW-0547">Nucleotide-binding</keyword>
<feature type="region of interest" description="Disordered" evidence="11">
    <location>
        <begin position="1337"/>
        <end position="1356"/>
    </location>
</feature>
<dbReference type="InterPro" id="IPR001752">
    <property type="entry name" value="Kinesin_motor_dom"/>
</dbReference>
<dbReference type="GO" id="GO:0005524">
    <property type="term" value="F:ATP binding"/>
    <property type="evidence" value="ECO:0007669"/>
    <property type="project" value="UniProtKB-UniRule"/>
</dbReference>
<keyword evidence="6 10" id="KW-0067">ATP-binding</keyword>
<dbReference type="Gene3D" id="3.40.850.10">
    <property type="entry name" value="Kinesin motor domain"/>
    <property type="match status" value="1"/>
</dbReference>
<dbReference type="PRINTS" id="PR00380">
    <property type="entry name" value="KINESINHEAVY"/>
</dbReference>
<reference evidence="13 14" key="1">
    <citation type="submission" date="2024-04" db="EMBL/GenBank/DDBJ databases">
        <authorList>
            <person name="Waldvogel A.-M."/>
            <person name="Schoenle A."/>
        </authorList>
    </citation>
    <scope>NUCLEOTIDE SEQUENCE [LARGE SCALE GENOMIC DNA]</scope>
</reference>
<gene>
    <name evidence="13" type="ORF">KC01_LOCUS8585</name>
</gene>
<evidence type="ECO:0000256" key="6">
    <source>
        <dbReference type="ARBA" id="ARBA00022840"/>
    </source>
</evidence>
<feature type="region of interest" description="Disordered" evidence="11">
    <location>
        <begin position="1260"/>
        <end position="1293"/>
    </location>
</feature>
<dbReference type="GO" id="GO:0072686">
    <property type="term" value="C:mitotic spindle"/>
    <property type="evidence" value="ECO:0007669"/>
    <property type="project" value="TreeGrafter"/>
</dbReference>
<dbReference type="GO" id="GO:0005634">
    <property type="term" value="C:nucleus"/>
    <property type="evidence" value="ECO:0007669"/>
    <property type="project" value="TreeGrafter"/>
</dbReference>
<dbReference type="InterPro" id="IPR027417">
    <property type="entry name" value="P-loop_NTPase"/>
</dbReference>
<feature type="compositionally biased region" description="Low complexity" evidence="11">
    <location>
        <begin position="42"/>
        <end position="55"/>
    </location>
</feature>
<evidence type="ECO:0000256" key="3">
    <source>
        <dbReference type="ARBA" id="ARBA00022553"/>
    </source>
</evidence>
<feature type="region of interest" description="Disordered" evidence="11">
    <location>
        <begin position="1539"/>
        <end position="1780"/>
    </location>
</feature>
<evidence type="ECO:0000256" key="11">
    <source>
        <dbReference type="SAM" id="MobiDB-lite"/>
    </source>
</evidence>
<dbReference type="SUPFAM" id="SSF52540">
    <property type="entry name" value="P-loop containing nucleoside triphosphate hydrolases"/>
    <property type="match status" value="1"/>
</dbReference>
<feature type="compositionally biased region" description="Basic and acidic residues" evidence="11">
    <location>
        <begin position="1224"/>
        <end position="1245"/>
    </location>
</feature>
<keyword evidence="3" id="KW-0597">Phosphoprotein</keyword>
<dbReference type="InterPro" id="IPR036961">
    <property type="entry name" value="Kinesin_motor_dom_sf"/>
</dbReference>
<evidence type="ECO:0000256" key="8">
    <source>
        <dbReference type="ARBA" id="ARBA00023175"/>
    </source>
</evidence>
<evidence type="ECO:0000313" key="14">
    <source>
        <dbReference type="Proteomes" id="UP001497482"/>
    </source>
</evidence>